<dbReference type="InterPro" id="IPR027417">
    <property type="entry name" value="P-loop_NTPase"/>
</dbReference>
<comment type="caution">
    <text evidence="2">The sequence shown here is derived from an EMBL/GenBank/DDBJ whole genome shotgun (WGS) entry which is preliminary data.</text>
</comment>
<dbReference type="Pfam" id="PF13401">
    <property type="entry name" value="AAA_22"/>
    <property type="match status" value="1"/>
</dbReference>
<dbReference type="SUPFAM" id="SSF52540">
    <property type="entry name" value="P-loop containing nucleoside triphosphate hydrolases"/>
    <property type="match status" value="1"/>
</dbReference>
<dbReference type="InterPro" id="IPR049945">
    <property type="entry name" value="AAA_22"/>
</dbReference>
<evidence type="ECO:0000313" key="2">
    <source>
        <dbReference type="EMBL" id="GHO59011.1"/>
    </source>
</evidence>
<accession>A0ABQ3V220</accession>
<sequence length="199" mass="22210">MLSTKLLVPMLTHALIARPRLTDLLMAGMKCALTLISAAAGSGKTTAIAEWLRTFSSPGFAAWVSLDEEDNDPQRFWLYVLIAIESSLPGLCLPLIHALRTQRVSSSTFLKHVINAFLQSEQSLFLVLDDYHAVTNPVIHQAMTYLLEHLPRRVHLIVATRSDPPWPLSHLRLQGQIQEIHMDQLSGTSEEVATFFDQG</sequence>
<gene>
    <name evidence="2" type="ORF">KSB_74860</name>
</gene>
<protein>
    <recommendedName>
        <fullName evidence="1">ORC1/DEAH AAA+ ATPase domain-containing protein</fullName>
    </recommendedName>
</protein>
<dbReference type="Gene3D" id="3.40.50.300">
    <property type="entry name" value="P-loop containing nucleotide triphosphate hydrolases"/>
    <property type="match status" value="1"/>
</dbReference>
<organism evidence="2 3">
    <name type="scientific">Ktedonobacter robiniae</name>
    <dbReference type="NCBI Taxonomy" id="2778365"/>
    <lineage>
        <taxon>Bacteria</taxon>
        <taxon>Bacillati</taxon>
        <taxon>Chloroflexota</taxon>
        <taxon>Ktedonobacteria</taxon>
        <taxon>Ktedonobacterales</taxon>
        <taxon>Ktedonobacteraceae</taxon>
        <taxon>Ktedonobacter</taxon>
    </lineage>
</organism>
<feature type="domain" description="ORC1/DEAH AAA+ ATPase" evidence="1">
    <location>
        <begin position="31"/>
        <end position="146"/>
    </location>
</feature>
<keyword evidence="3" id="KW-1185">Reference proteome</keyword>
<evidence type="ECO:0000313" key="3">
    <source>
        <dbReference type="Proteomes" id="UP000654345"/>
    </source>
</evidence>
<dbReference type="Proteomes" id="UP000654345">
    <property type="component" value="Unassembled WGS sequence"/>
</dbReference>
<proteinExistence type="predicted"/>
<name>A0ABQ3V220_9CHLR</name>
<reference evidence="2 3" key="1">
    <citation type="journal article" date="2021" name="Int. J. Syst. Evol. Microbiol.">
        <title>Reticulibacter mediterranei gen. nov., sp. nov., within the new family Reticulibacteraceae fam. nov., and Ktedonospora formicarum gen. nov., sp. nov., Ktedonobacter robiniae sp. nov., Dictyobacter formicarum sp. nov. and Dictyobacter arantiisoli sp. nov., belonging to the class Ktedonobacteria.</title>
        <authorList>
            <person name="Yabe S."/>
            <person name="Zheng Y."/>
            <person name="Wang C.M."/>
            <person name="Sakai Y."/>
            <person name="Abe K."/>
            <person name="Yokota A."/>
            <person name="Donadio S."/>
            <person name="Cavaletti L."/>
            <person name="Monciardini P."/>
        </authorList>
    </citation>
    <scope>NUCLEOTIDE SEQUENCE [LARGE SCALE GENOMIC DNA]</scope>
    <source>
        <strain evidence="2 3">SOSP1-30</strain>
    </source>
</reference>
<evidence type="ECO:0000259" key="1">
    <source>
        <dbReference type="Pfam" id="PF13401"/>
    </source>
</evidence>
<dbReference type="EMBL" id="BNJG01000003">
    <property type="protein sequence ID" value="GHO59011.1"/>
    <property type="molecule type" value="Genomic_DNA"/>
</dbReference>